<evidence type="ECO:0000313" key="4">
    <source>
        <dbReference type="Proteomes" id="UP001162131"/>
    </source>
</evidence>
<protein>
    <submittedName>
        <fullName evidence="3">Uncharacterized protein</fullName>
    </submittedName>
</protein>
<feature type="compositionally biased region" description="Basic and acidic residues" evidence="1">
    <location>
        <begin position="18"/>
        <end position="45"/>
    </location>
</feature>
<dbReference type="CDD" id="cd22249">
    <property type="entry name" value="UDM1_RNF168_RNF169-like"/>
    <property type="match status" value="1"/>
</dbReference>
<keyword evidence="4" id="KW-1185">Reference proteome</keyword>
<gene>
    <name evidence="3" type="ORF">BSTOLATCC_MIC53458</name>
</gene>
<sequence length="160" mass="18016">MSNDQLEEYRRRMQQKRSGTEVNRDEELAKALQEEENERLRKQASEDEEIAKKMQSQNLDSVQSSNPQNQPVYPVPWGRYQAPPPYQAPPAQPRENPYYAPLPGHGGENQPLLGQNIQTHNCLPQVNDKFLGVNTQVCVLTTAGLLTFGIIATLIIMASS</sequence>
<keyword evidence="2" id="KW-0472">Membrane</keyword>
<feature type="transmembrane region" description="Helical" evidence="2">
    <location>
        <begin position="137"/>
        <end position="158"/>
    </location>
</feature>
<reference evidence="3" key="1">
    <citation type="submission" date="2021-09" db="EMBL/GenBank/DDBJ databases">
        <authorList>
            <consortium name="AG Swart"/>
            <person name="Singh M."/>
            <person name="Singh A."/>
            <person name="Seah K."/>
            <person name="Emmerich C."/>
        </authorList>
    </citation>
    <scope>NUCLEOTIDE SEQUENCE</scope>
    <source>
        <strain evidence="3">ATCC30299</strain>
    </source>
</reference>
<feature type="region of interest" description="Disordered" evidence="1">
    <location>
        <begin position="1"/>
        <end position="111"/>
    </location>
</feature>
<feature type="compositionally biased region" description="Pro residues" evidence="1">
    <location>
        <begin position="82"/>
        <end position="92"/>
    </location>
</feature>
<name>A0AAU9K2I1_9CILI</name>
<evidence type="ECO:0000313" key="3">
    <source>
        <dbReference type="EMBL" id="CAG9331386.1"/>
    </source>
</evidence>
<keyword evidence="2" id="KW-0812">Transmembrane</keyword>
<keyword evidence="2" id="KW-1133">Transmembrane helix</keyword>
<dbReference type="EMBL" id="CAJZBQ010000053">
    <property type="protein sequence ID" value="CAG9331386.1"/>
    <property type="molecule type" value="Genomic_DNA"/>
</dbReference>
<dbReference type="Proteomes" id="UP001162131">
    <property type="component" value="Unassembled WGS sequence"/>
</dbReference>
<feature type="compositionally biased region" description="Polar residues" evidence="1">
    <location>
        <begin position="54"/>
        <end position="71"/>
    </location>
</feature>
<comment type="caution">
    <text evidence="3">The sequence shown here is derived from an EMBL/GenBank/DDBJ whole genome shotgun (WGS) entry which is preliminary data.</text>
</comment>
<evidence type="ECO:0000256" key="1">
    <source>
        <dbReference type="SAM" id="MobiDB-lite"/>
    </source>
</evidence>
<organism evidence="3 4">
    <name type="scientific">Blepharisma stoltei</name>
    <dbReference type="NCBI Taxonomy" id="1481888"/>
    <lineage>
        <taxon>Eukaryota</taxon>
        <taxon>Sar</taxon>
        <taxon>Alveolata</taxon>
        <taxon>Ciliophora</taxon>
        <taxon>Postciliodesmatophora</taxon>
        <taxon>Heterotrichea</taxon>
        <taxon>Heterotrichida</taxon>
        <taxon>Blepharismidae</taxon>
        <taxon>Blepharisma</taxon>
    </lineage>
</organism>
<proteinExistence type="predicted"/>
<accession>A0AAU9K2I1</accession>
<evidence type="ECO:0000256" key="2">
    <source>
        <dbReference type="SAM" id="Phobius"/>
    </source>
</evidence>
<dbReference type="AlphaFoldDB" id="A0AAU9K2I1"/>